<evidence type="ECO:0000256" key="4">
    <source>
        <dbReference type="ARBA" id="ARBA00023136"/>
    </source>
</evidence>
<name>A0AA40AFB5_9PEZI</name>
<gene>
    <name evidence="7" type="ORF">B0H67DRAFT_644610</name>
</gene>
<feature type="transmembrane region" description="Helical" evidence="5">
    <location>
        <begin position="42"/>
        <end position="63"/>
    </location>
</feature>
<dbReference type="EMBL" id="JAUKUA010000004">
    <property type="protein sequence ID" value="KAK0714780.1"/>
    <property type="molecule type" value="Genomic_DNA"/>
</dbReference>
<evidence type="ECO:0000313" key="8">
    <source>
        <dbReference type="Proteomes" id="UP001172102"/>
    </source>
</evidence>
<reference evidence="7" key="1">
    <citation type="submission" date="2023-06" db="EMBL/GenBank/DDBJ databases">
        <title>Genome-scale phylogeny and comparative genomics of the fungal order Sordariales.</title>
        <authorList>
            <consortium name="Lawrence Berkeley National Laboratory"/>
            <person name="Hensen N."/>
            <person name="Bonometti L."/>
            <person name="Westerberg I."/>
            <person name="Brannstrom I.O."/>
            <person name="Guillou S."/>
            <person name="Cros-Aarteil S."/>
            <person name="Calhoun S."/>
            <person name="Haridas S."/>
            <person name="Kuo A."/>
            <person name="Mondo S."/>
            <person name="Pangilinan J."/>
            <person name="Riley R."/>
            <person name="Labutti K."/>
            <person name="Andreopoulos B."/>
            <person name="Lipzen A."/>
            <person name="Chen C."/>
            <person name="Yanf M."/>
            <person name="Daum C."/>
            <person name="Ng V."/>
            <person name="Clum A."/>
            <person name="Steindorff A."/>
            <person name="Ohm R."/>
            <person name="Martin F."/>
            <person name="Silar P."/>
            <person name="Natvig D."/>
            <person name="Lalanne C."/>
            <person name="Gautier V."/>
            <person name="Ament-Velasquez S.L."/>
            <person name="Kruys A."/>
            <person name="Hutchinson M.I."/>
            <person name="Powell A.J."/>
            <person name="Barry K."/>
            <person name="Miller A.N."/>
            <person name="Grigoriev I.V."/>
            <person name="Debuchy R."/>
            <person name="Gladieux P."/>
            <person name="Thoren M.H."/>
            <person name="Johannesson H."/>
        </authorList>
    </citation>
    <scope>NUCLEOTIDE SEQUENCE</scope>
    <source>
        <strain evidence="7">SMH4607-1</strain>
    </source>
</reference>
<evidence type="ECO:0000256" key="5">
    <source>
        <dbReference type="SAM" id="Phobius"/>
    </source>
</evidence>
<evidence type="ECO:0000313" key="7">
    <source>
        <dbReference type="EMBL" id="KAK0714780.1"/>
    </source>
</evidence>
<comment type="subcellular location">
    <subcellularLocation>
        <location evidence="1">Membrane</location>
        <topology evidence="1">Multi-pass membrane protein</topology>
    </subcellularLocation>
</comment>
<evidence type="ECO:0000256" key="2">
    <source>
        <dbReference type="ARBA" id="ARBA00022692"/>
    </source>
</evidence>
<keyword evidence="2 5" id="KW-0812">Transmembrane</keyword>
<feature type="transmembrane region" description="Helical" evidence="5">
    <location>
        <begin position="112"/>
        <end position="134"/>
    </location>
</feature>
<dbReference type="GO" id="GO:0032126">
    <property type="term" value="C:eisosome"/>
    <property type="evidence" value="ECO:0007669"/>
    <property type="project" value="TreeGrafter"/>
</dbReference>
<dbReference type="InterPro" id="IPR052649">
    <property type="entry name" value="NCE102-like"/>
</dbReference>
<keyword evidence="3 5" id="KW-1133">Transmembrane helix</keyword>
<protein>
    <submittedName>
        <fullName evidence="7">Marvel domain-containing protein</fullName>
    </submittedName>
</protein>
<evidence type="ECO:0000256" key="1">
    <source>
        <dbReference type="ARBA" id="ARBA00004141"/>
    </source>
</evidence>
<dbReference type="Pfam" id="PF01284">
    <property type="entry name" value="MARVEL"/>
    <property type="match status" value="1"/>
</dbReference>
<evidence type="ECO:0000256" key="3">
    <source>
        <dbReference type="ARBA" id="ARBA00022989"/>
    </source>
</evidence>
<dbReference type="PANTHER" id="PTHR28165">
    <property type="entry name" value="NON-CLASSICAL EXPORT PROTEIN 2-RELATED"/>
    <property type="match status" value="1"/>
</dbReference>
<dbReference type="PANTHER" id="PTHR28165:SF2">
    <property type="entry name" value="MARVEL DOMAIN-CONTAINING PROTEIN"/>
    <property type="match status" value="1"/>
</dbReference>
<dbReference type="Proteomes" id="UP001172102">
    <property type="component" value="Unassembled WGS sequence"/>
</dbReference>
<organism evidence="7 8">
    <name type="scientific">Lasiosphaeris hirsuta</name>
    <dbReference type="NCBI Taxonomy" id="260670"/>
    <lineage>
        <taxon>Eukaryota</taxon>
        <taxon>Fungi</taxon>
        <taxon>Dikarya</taxon>
        <taxon>Ascomycota</taxon>
        <taxon>Pezizomycotina</taxon>
        <taxon>Sordariomycetes</taxon>
        <taxon>Sordariomycetidae</taxon>
        <taxon>Sordariales</taxon>
        <taxon>Lasiosphaeriaceae</taxon>
        <taxon>Lasiosphaeris</taxon>
    </lineage>
</organism>
<dbReference type="GO" id="GO:0072659">
    <property type="term" value="P:protein localization to plasma membrane"/>
    <property type="evidence" value="ECO:0007669"/>
    <property type="project" value="TreeGrafter"/>
</dbReference>
<comment type="caution">
    <text evidence="7">The sequence shown here is derived from an EMBL/GenBank/DDBJ whole genome shotgun (WGS) entry which is preliminary data.</text>
</comment>
<feature type="domain" description="MARVEL" evidence="6">
    <location>
        <begin position="7"/>
        <end position="165"/>
    </location>
</feature>
<proteinExistence type="predicted"/>
<feature type="transmembrane region" description="Helical" evidence="5">
    <location>
        <begin position="12"/>
        <end position="30"/>
    </location>
</feature>
<dbReference type="InterPro" id="IPR008253">
    <property type="entry name" value="Marvel"/>
</dbReference>
<feature type="transmembrane region" description="Helical" evidence="5">
    <location>
        <begin position="69"/>
        <end position="91"/>
    </location>
</feature>
<keyword evidence="8" id="KW-1185">Reference proteome</keyword>
<keyword evidence="4 5" id="KW-0472">Membrane</keyword>
<dbReference type="AlphaFoldDB" id="A0AA40AFB5"/>
<dbReference type="GO" id="GO:0005886">
    <property type="term" value="C:plasma membrane"/>
    <property type="evidence" value="ECO:0007669"/>
    <property type="project" value="TreeGrafter"/>
</dbReference>
<evidence type="ECO:0000259" key="6">
    <source>
        <dbReference type="Pfam" id="PF01284"/>
    </source>
</evidence>
<accession>A0AA40AFB5</accession>
<feature type="transmembrane region" description="Helical" evidence="5">
    <location>
        <begin position="154"/>
        <end position="172"/>
    </location>
</feature>
<dbReference type="GO" id="GO:0070941">
    <property type="term" value="P:eisosome assembly"/>
    <property type="evidence" value="ECO:0007669"/>
    <property type="project" value="TreeGrafter"/>
</dbReference>
<sequence length="188" mass="19118">MLAGVAIGFRALQLIFSVVILGLAVTLIKAQVYDSAPTTTKYSSFTGGFGILVAGAGVAGLFFDAIPDIVNLALDTLAGLLFAAGGIAWAIGIKGITCTSDYDVEKMLYNGLLNLGTISSGGQTGYGVGAISSTDDEVVSHLKSNCQKGFADEIISFLSFGVAAGLVGLGYLRMRKGGSSSGAGRYVA</sequence>